<protein>
    <submittedName>
        <fullName evidence="2">Phage head-tail adapter protein</fullName>
    </submittedName>
</protein>
<accession>A0ABQ1EY95</accession>
<evidence type="ECO:0000256" key="1">
    <source>
        <dbReference type="ARBA" id="ARBA00008853"/>
    </source>
</evidence>
<dbReference type="PANTHER" id="PTHR47572:SF4">
    <property type="entry name" value="LACTONASE DRP35"/>
    <property type="match status" value="1"/>
</dbReference>
<reference evidence="3" key="1">
    <citation type="journal article" date="2019" name="Int. J. Syst. Evol. Microbiol.">
        <title>The Global Catalogue of Microorganisms (GCM) 10K type strain sequencing project: providing services to taxonomists for standard genome sequencing and annotation.</title>
        <authorList>
            <consortium name="The Broad Institute Genomics Platform"/>
            <consortium name="The Broad Institute Genome Sequencing Center for Infectious Disease"/>
            <person name="Wu L."/>
            <person name="Ma J."/>
        </authorList>
    </citation>
    <scope>NUCLEOTIDE SEQUENCE [LARGE SCALE GENOMIC DNA]</scope>
    <source>
        <strain evidence="3">CGMCC 1.15043</strain>
    </source>
</reference>
<dbReference type="InterPro" id="IPR051262">
    <property type="entry name" value="SMP-30/CGR1_Lactonase"/>
</dbReference>
<dbReference type="EMBL" id="BMHE01000024">
    <property type="protein sequence ID" value="GFZ91784.1"/>
    <property type="molecule type" value="Genomic_DNA"/>
</dbReference>
<dbReference type="RefSeq" id="WP_189014813.1">
    <property type="nucleotide sequence ID" value="NZ_BMHE01000024.1"/>
</dbReference>
<name>A0ABQ1EY95_9BACL</name>
<evidence type="ECO:0000313" key="2">
    <source>
        <dbReference type="EMBL" id="GFZ91784.1"/>
    </source>
</evidence>
<gene>
    <name evidence="2" type="ORF">GCM10008018_42630</name>
</gene>
<dbReference type="Proteomes" id="UP000615455">
    <property type="component" value="Unassembled WGS sequence"/>
</dbReference>
<dbReference type="InterPro" id="IPR011042">
    <property type="entry name" value="6-blade_b-propeller_TolB-like"/>
</dbReference>
<dbReference type="SUPFAM" id="SSF63829">
    <property type="entry name" value="Calcium-dependent phosphotriesterase"/>
    <property type="match status" value="1"/>
</dbReference>
<comment type="similarity">
    <text evidence="1">Belongs to the SMP-30/CGR1 family.</text>
</comment>
<comment type="caution">
    <text evidence="2">The sequence shown here is derived from an EMBL/GenBank/DDBJ whole genome shotgun (WGS) entry which is preliminary data.</text>
</comment>
<dbReference type="PANTHER" id="PTHR47572">
    <property type="entry name" value="LIPOPROTEIN-RELATED"/>
    <property type="match status" value="1"/>
</dbReference>
<proteinExistence type="inferred from homology"/>
<keyword evidence="3" id="KW-1185">Reference proteome</keyword>
<sequence length="328" mass="35694">MKEPRLFTLLPEAYVTTPDGMAVASDGTLVLSCPNFADHSRPGCLVKIDSQRQVRKWVEVPVHADTGIACPMGIAFGPDGDVYICDNQGWSGSEAGSFKGRILRLRIVDDRVVAATVVAQGMEHPNGIRIRGSHMYVTQSVLTKVKDPTGLLRSCVYRFGLDEEGIQINNTLDDPHMLTTLLTLNENDQYGADGIEFDPQGNLYVGNFGDGAVHKITFNLDGTVKDNVVWAKNPDQLQTTDGMVMDEDGHLYIADFSANAIAKVYPDGTVERYAQSPDSNGLSGELDQPSEPIIWNGKLIVSCFDLVTGPGKVNTKHELPATLSELDL</sequence>
<dbReference type="Gene3D" id="2.120.10.30">
    <property type="entry name" value="TolB, C-terminal domain"/>
    <property type="match status" value="2"/>
</dbReference>
<organism evidence="2 3">
    <name type="scientific">Paenibacillus marchantiophytorum</name>
    <dbReference type="NCBI Taxonomy" id="1619310"/>
    <lineage>
        <taxon>Bacteria</taxon>
        <taxon>Bacillati</taxon>
        <taxon>Bacillota</taxon>
        <taxon>Bacilli</taxon>
        <taxon>Bacillales</taxon>
        <taxon>Paenibacillaceae</taxon>
        <taxon>Paenibacillus</taxon>
    </lineage>
</organism>
<evidence type="ECO:0000313" key="3">
    <source>
        <dbReference type="Proteomes" id="UP000615455"/>
    </source>
</evidence>